<dbReference type="Proteomes" id="UP000799438">
    <property type="component" value="Unassembled WGS sequence"/>
</dbReference>
<gene>
    <name evidence="2" type="ORF">K452DRAFT_286750</name>
</gene>
<evidence type="ECO:0000256" key="1">
    <source>
        <dbReference type="SAM" id="MobiDB-lite"/>
    </source>
</evidence>
<evidence type="ECO:0000313" key="3">
    <source>
        <dbReference type="Proteomes" id="UP000799438"/>
    </source>
</evidence>
<organism evidence="2 3">
    <name type="scientific">Aplosporella prunicola CBS 121167</name>
    <dbReference type="NCBI Taxonomy" id="1176127"/>
    <lineage>
        <taxon>Eukaryota</taxon>
        <taxon>Fungi</taxon>
        <taxon>Dikarya</taxon>
        <taxon>Ascomycota</taxon>
        <taxon>Pezizomycotina</taxon>
        <taxon>Dothideomycetes</taxon>
        <taxon>Dothideomycetes incertae sedis</taxon>
        <taxon>Botryosphaeriales</taxon>
        <taxon>Aplosporellaceae</taxon>
        <taxon>Aplosporella</taxon>
    </lineage>
</organism>
<dbReference type="AlphaFoldDB" id="A0A6A6BGD4"/>
<keyword evidence="3" id="KW-1185">Reference proteome</keyword>
<feature type="compositionally biased region" description="Polar residues" evidence="1">
    <location>
        <begin position="48"/>
        <end position="62"/>
    </location>
</feature>
<feature type="region of interest" description="Disordered" evidence="1">
    <location>
        <begin position="39"/>
        <end position="84"/>
    </location>
</feature>
<proteinExistence type="predicted"/>
<accession>A0A6A6BGD4</accession>
<dbReference type="GeneID" id="54297851"/>
<protein>
    <submittedName>
        <fullName evidence="2">Uncharacterized protein</fullName>
    </submittedName>
</protein>
<dbReference type="EMBL" id="ML995484">
    <property type="protein sequence ID" value="KAF2142324.1"/>
    <property type="molecule type" value="Genomic_DNA"/>
</dbReference>
<reference evidence="2" key="1">
    <citation type="journal article" date="2020" name="Stud. Mycol.">
        <title>101 Dothideomycetes genomes: a test case for predicting lifestyles and emergence of pathogens.</title>
        <authorList>
            <person name="Haridas S."/>
            <person name="Albert R."/>
            <person name="Binder M."/>
            <person name="Bloem J."/>
            <person name="Labutti K."/>
            <person name="Salamov A."/>
            <person name="Andreopoulos B."/>
            <person name="Baker S."/>
            <person name="Barry K."/>
            <person name="Bills G."/>
            <person name="Bluhm B."/>
            <person name="Cannon C."/>
            <person name="Castanera R."/>
            <person name="Culley D."/>
            <person name="Daum C."/>
            <person name="Ezra D."/>
            <person name="Gonzalez J."/>
            <person name="Henrissat B."/>
            <person name="Kuo A."/>
            <person name="Liang C."/>
            <person name="Lipzen A."/>
            <person name="Lutzoni F."/>
            <person name="Magnuson J."/>
            <person name="Mondo S."/>
            <person name="Nolan M."/>
            <person name="Ohm R."/>
            <person name="Pangilinan J."/>
            <person name="Park H.-J."/>
            <person name="Ramirez L."/>
            <person name="Alfaro M."/>
            <person name="Sun H."/>
            <person name="Tritt A."/>
            <person name="Yoshinaga Y."/>
            <person name="Zwiers L.-H."/>
            <person name="Turgeon B."/>
            <person name="Goodwin S."/>
            <person name="Spatafora J."/>
            <person name="Crous P."/>
            <person name="Grigoriev I."/>
        </authorList>
    </citation>
    <scope>NUCLEOTIDE SEQUENCE</scope>
    <source>
        <strain evidence="2">CBS 121167</strain>
    </source>
</reference>
<name>A0A6A6BGD4_9PEZI</name>
<feature type="compositionally biased region" description="Pro residues" evidence="1">
    <location>
        <begin position="66"/>
        <end position="84"/>
    </location>
</feature>
<dbReference type="RefSeq" id="XP_033398036.1">
    <property type="nucleotide sequence ID" value="XM_033540355.1"/>
</dbReference>
<evidence type="ECO:0000313" key="2">
    <source>
        <dbReference type="EMBL" id="KAF2142324.1"/>
    </source>
</evidence>
<sequence length="84" mass="9348">MFAIEALRQELIRAVLSGRQSRATITLITYSPNYLQPAYNHDKLLKPTSKNRTSIPRTQSHANAPKPSPHPRTPPPPSLLPISP</sequence>